<feature type="compositionally biased region" description="Low complexity" evidence="1">
    <location>
        <begin position="237"/>
        <end position="252"/>
    </location>
</feature>
<proteinExistence type="predicted"/>
<reference evidence="3" key="1">
    <citation type="journal article" date="2020" name="Stud. Mycol.">
        <title>101 Dothideomycetes genomes: a test case for predicting lifestyles and emergence of pathogens.</title>
        <authorList>
            <person name="Haridas S."/>
            <person name="Albert R."/>
            <person name="Binder M."/>
            <person name="Bloem J."/>
            <person name="Labutti K."/>
            <person name="Salamov A."/>
            <person name="Andreopoulos B."/>
            <person name="Baker S."/>
            <person name="Barry K."/>
            <person name="Bills G."/>
            <person name="Bluhm B."/>
            <person name="Cannon C."/>
            <person name="Castanera R."/>
            <person name="Culley D."/>
            <person name="Daum C."/>
            <person name="Ezra D."/>
            <person name="Gonzalez J."/>
            <person name="Henrissat B."/>
            <person name="Kuo A."/>
            <person name="Liang C."/>
            <person name="Lipzen A."/>
            <person name="Lutzoni F."/>
            <person name="Magnuson J."/>
            <person name="Mondo S."/>
            <person name="Nolan M."/>
            <person name="Ohm R."/>
            <person name="Pangilinan J."/>
            <person name="Park H.-J."/>
            <person name="Ramirez L."/>
            <person name="Alfaro M."/>
            <person name="Sun H."/>
            <person name="Tritt A."/>
            <person name="Yoshinaga Y."/>
            <person name="Zwiers L.-H."/>
            <person name="Turgeon B."/>
            <person name="Goodwin S."/>
            <person name="Spatafora J."/>
            <person name="Crous P."/>
            <person name="Grigoriev I."/>
        </authorList>
    </citation>
    <scope>NUCLEOTIDE SEQUENCE</scope>
    <source>
        <strain evidence="3">CBS 101060</strain>
    </source>
</reference>
<evidence type="ECO:0000313" key="4">
    <source>
        <dbReference type="Proteomes" id="UP000799429"/>
    </source>
</evidence>
<keyword evidence="4" id="KW-1185">Reference proteome</keyword>
<dbReference type="Proteomes" id="UP000799429">
    <property type="component" value="Unassembled WGS sequence"/>
</dbReference>
<dbReference type="GO" id="GO:0003700">
    <property type="term" value="F:DNA-binding transcription factor activity"/>
    <property type="evidence" value="ECO:0007669"/>
    <property type="project" value="InterPro"/>
</dbReference>
<feature type="compositionally biased region" description="Basic and acidic residues" evidence="1">
    <location>
        <begin position="48"/>
        <end position="58"/>
    </location>
</feature>
<dbReference type="PROSITE" id="PS00036">
    <property type="entry name" value="BZIP_BASIC"/>
    <property type="match status" value="1"/>
</dbReference>
<feature type="compositionally biased region" description="Basic and acidic residues" evidence="1">
    <location>
        <begin position="437"/>
        <end position="450"/>
    </location>
</feature>
<feature type="compositionally biased region" description="Low complexity" evidence="1">
    <location>
        <begin position="456"/>
        <end position="475"/>
    </location>
</feature>
<evidence type="ECO:0000256" key="1">
    <source>
        <dbReference type="SAM" id="MobiDB-lite"/>
    </source>
</evidence>
<name>A0A9P4S8D5_9PEZI</name>
<feature type="region of interest" description="Disordered" evidence="1">
    <location>
        <begin position="1"/>
        <end position="177"/>
    </location>
</feature>
<feature type="region of interest" description="Disordered" evidence="1">
    <location>
        <begin position="220"/>
        <end position="302"/>
    </location>
</feature>
<dbReference type="AlphaFoldDB" id="A0A9P4S8D5"/>
<evidence type="ECO:0000313" key="3">
    <source>
        <dbReference type="EMBL" id="KAF2837080.1"/>
    </source>
</evidence>
<sequence length="547" mass="59024">MSQQRDGHAPGPQPSSTSSGGYNRPTTASHVSPSTTHSPVHPFQGNLNREDRMDDRHPVPSVPRNVNGSPRTMNRTSAPSRPGGLESILNPAAADFPEQRGSRRRSAAQMETPSPSEPTPRSLAGPLNRTFNVEPGSQDPSERNNASRKILTPRSPAIHRTQSLGMIRPPTGTIDAHQSPFLSPLNRSYVPEPGMGNIPLLPTPPAAQRTGYHFPLPTAPTQPIHPTSRRASIVQQSASASPATSYSSYGPTAHTSPALLPQGSASTPLGSRYSSHRNTPSAPPPVSMPESAMESPRRYGIPMASNNTTSYQILTVDTQQGPVQLPVDVQAASKVADEKRRRNAGASARFRARRKEKEKEASATISRLEQDVKNALEDADFYRQERDRLAEALYQTPGGDRHFPRPQSPRHTRRVSIATSAAGTGSTSGSVTGPYSDYKDRRGSVDTDRNVRRRTSSYAVSTAQQASSSGQQGYTNPAFSQIAASGSLDQAPHPQGPQPHSYSHSTQHQSSQHPPMLYGPHETSSSAVERLEHEKAWASGQGRGSHR</sequence>
<comment type="caution">
    <text evidence="3">The sequence shown here is derived from an EMBL/GenBank/DDBJ whole genome shotgun (WGS) entry which is preliminary data.</text>
</comment>
<feature type="compositionally biased region" description="Polar residues" evidence="1">
    <location>
        <begin position="220"/>
        <end position="236"/>
    </location>
</feature>
<dbReference type="CDD" id="cd14705">
    <property type="entry name" value="bZIP_Zip1"/>
    <property type="match status" value="1"/>
</dbReference>
<organism evidence="3 4">
    <name type="scientific">Patellaria atrata CBS 101060</name>
    <dbReference type="NCBI Taxonomy" id="1346257"/>
    <lineage>
        <taxon>Eukaryota</taxon>
        <taxon>Fungi</taxon>
        <taxon>Dikarya</taxon>
        <taxon>Ascomycota</taxon>
        <taxon>Pezizomycotina</taxon>
        <taxon>Dothideomycetes</taxon>
        <taxon>Dothideomycetes incertae sedis</taxon>
        <taxon>Patellariales</taxon>
        <taxon>Patellariaceae</taxon>
        <taxon>Patellaria</taxon>
    </lineage>
</organism>
<dbReference type="InterPro" id="IPR004827">
    <property type="entry name" value="bZIP"/>
</dbReference>
<accession>A0A9P4S8D5</accession>
<feature type="region of interest" description="Disordered" evidence="1">
    <location>
        <begin position="393"/>
        <end position="547"/>
    </location>
</feature>
<feature type="domain" description="BZIP" evidence="2">
    <location>
        <begin position="339"/>
        <end position="353"/>
    </location>
</feature>
<protein>
    <recommendedName>
        <fullName evidence="2">BZIP domain-containing protein</fullName>
    </recommendedName>
</protein>
<dbReference type="Gene3D" id="1.20.5.170">
    <property type="match status" value="1"/>
</dbReference>
<feature type="compositionally biased region" description="Low complexity" evidence="1">
    <location>
        <begin position="498"/>
        <end position="515"/>
    </location>
</feature>
<dbReference type="OrthoDB" id="2247093at2759"/>
<dbReference type="EMBL" id="MU006101">
    <property type="protein sequence ID" value="KAF2837080.1"/>
    <property type="molecule type" value="Genomic_DNA"/>
</dbReference>
<evidence type="ECO:0000259" key="2">
    <source>
        <dbReference type="PROSITE" id="PS00036"/>
    </source>
</evidence>
<feature type="compositionally biased region" description="Low complexity" evidence="1">
    <location>
        <begin position="418"/>
        <end position="433"/>
    </location>
</feature>
<feature type="compositionally biased region" description="Polar residues" evidence="1">
    <location>
        <begin position="64"/>
        <end position="79"/>
    </location>
</feature>
<feature type="compositionally biased region" description="Polar residues" evidence="1">
    <location>
        <begin position="263"/>
        <end position="280"/>
    </location>
</feature>
<feature type="compositionally biased region" description="Polar residues" evidence="1">
    <location>
        <begin position="477"/>
        <end position="488"/>
    </location>
</feature>
<feature type="region of interest" description="Disordered" evidence="1">
    <location>
        <begin position="334"/>
        <end position="365"/>
    </location>
</feature>
<gene>
    <name evidence="3" type="ORF">M501DRAFT_986879</name>
</gene>
<feature type="compositionally biased region" description="Polar residues" evidence="1">
    <location>
        <begin position="24"/>
        <end position="38"/>
    </location>
</feature>